<evidence type="ECO:0000256" key="2">
    <source>
        <dbReference type="ARBA" id="ARBA00022475"/>
    </source>
</evidence>
<dbReference type="RefSeq" id="WP_344259614.1">
    <property type="nucleotide sequence ID" value="NZ_BAAAMJ010000010.1"/>
</dbReference>
<dbReference type="Pfam" id="PF02687">
    <property type="entry name" value="FtsX"/>
    <property type="match status" value="2"/>
</dbReference>
<evidence type="ECO:0000256" key="1">
    <source>
        <dbReference type="ARBA" id="ARBA00004651"/>
    </source>
</evidence>
<evidence type="ECO:0000259" key="8">
    <source>
        <dbReference type="Pfam" id="PF02687"/>
    </source>
</evidence>
<keyword evidence="4 7" id="KW-1133">Transmembrane helix</keyword>
<dbReference type="PANTHER" id="PTHR30287:SF2">
    <property type="entry name" value="BLL1001 PROTEIN"/>
    <property type="match status" value="1"/>
</dbReference>
<feature type="region of interest" description="Disordered" evidence="6">
    <location>
        <begin position="1"/>
        <end position="20"/>
    </location>
</feature>
<keyword evidence="5 7" id="KW-0472">Membrane</keyword>
<dbReference type="PANTHER" id="PTHR30287">
    <property type="entry name" value="MEMBRANE COMPONENT OF PREDICTED ABC SUPERFAMILY METABOLITE UPTAKE TRANSPORTER"/>
    <property type="match status" value="1"/>
</dbReference>
<feature type="transmembrane region" description="Helical" evidence="7">
    <location>
        <begin position="437"/>
        <end position="458"/>
    </location>
</feature>
<feature type="transmembrane region" description="Helical" evidence="7">
    <location>
        <begin position="218"/>
        <end position="241"/>
    </location>
</feature>
<protein>
    <submittedName>
        <fullName evidence="9">ABC transporter permease</fullName>
    </submittedName>
</protein>
<keyword evidence="2" id="KW-1003">Cell membrane</keyword>
<organism evidence="9 10">
    <name type="scientific">Streptomyces sodiiphilus</name>
    <dbReference type="NCBI Taxonomy" id="226217"/>
    <lineage>
        <taxon>Bacteria</taxon>
        <taxon>Bacillati</taxon>
        <taxon>Actinomycetota</taxon>
        <taxon>Actinomycetes</taxon>
        <taxon>Kitasatosporales</taxon>
        <taxon>Streptomycetaceae</taxon>
        <taxon>Streptomyces</taxon>
    </lineage>
</organism>
<feature type="transmembrane region" description="Helical" evidence="7">
    <location>
        <begin position="737"/>
        <end position="756"/>
    </location>
</feature>
<evidence type="ECO:0000256" key="4">
    <source>
        <dbReference type="ARBA" id="ARBA00022989"/>
    </source>
</evidence>
<comment type="caution">
    <text evidence="9">The sequence shown here is derived from an EMBL/GenBank/DDBJ whole genome shotgun (WGS) entry which is preliminary data.</text>
</comment>
<dbReference type="InterPro" id="IPR003838">
    <property type="entry name" value="ABC3_permease_C"/>
</dbReference>
<accession>A0ABN2NX82</accession>
<gene>
    <name evidence="9" type="ORF">GCM10009716_13770</name>
</gene>
<comment type="subcellular location">
    <subcellularLocation>
        <location evidence="1">Cell membrane</location>
        <topology evidence="1">Multi-pass membrane protein</topology>
    </subcellularLocation>
</comment>
<dbReference type="InterPro" id="IPR038766">
    <property type="entry name" value="Membrane_comp_ABC_pdt"/>
</dbReference>
<evidence type="ECO:0000256" key="6">
    <source>
        <dbReference type="SAM" id="MobiDB-lite"/>
    </source>
</evidence>
<evidence type="ECO:0000256" key="3">
    <source>
        <dbReference type="ARBA" id="ARBA00022692"/>
    </source>
</evidence>
<dbReference type="Proteomes" id="UP001501303">
    <property type="component" value="Unassembled WGS sequence"/>
</dbReference>
<evidence type="ECO:0000313" key="9">
    <source>
        <dbReference type="EMBL" id="GAA1905060.1"/>
    </source>
</evidence>
<keyword evidence="10" id="KW-1185">Reference proteome</keyword>
<proteinExistence type="predicted"/>
<feature type="domain" description="ABC3 transporter permease C-terminal" evidence="8">
    <location>
        <begin position="224"/>
        <end position="339"/>
    </location>
</feature>
<evidence type="ECO:0000256" key="7">
    <source>
        <dbReference type="SAM" id="Phobius"/>
    </source>
</evidence>
<evidence type="ECO:0000313" key="10">
    <source>
        <dbReference type="Proteomes" id="UP001501303"/>
    </source>
</evidence>
<feature type="transmembrane region" description="Helical" evidence="7">
    <location>
        <begin position="315"/>
        <end position="336"/>
    </location>
</feature>
<keyword evidence="3 7" id="KW-0812">Transmembrane</keyword>
<feature type="domain" description="ABC3 transporter permease C-terminal" evidence="8">
    <location>
        <begin position="686"/>
        <end position="789"/>
    </location>
</feature>
<reference evidence="9 10" key="1">
    <citation type="journal article" date="2019" name="Int. J. Syst. Evol. Microbiol.">
        <title>The Global Catalogue of Microorganisms (GCM) 10K type strain sequencing project: providing services to taxonomists for standard genome sequencing and annotation.</title>
        <authorList>
            <consortium name="The Broad Institute Genomics Platform"/>
            <consortium name="The Broad Institute Genome Sequencing Center for Infectious Disease"/>
            <person name="Wu L."/>
            <person name="Ma J."/>
        </authorList>
    </citation>
    <scope>NUCLEOTIDE SEQUENCE [LARGE SCALE GENOMIC DNA]</scope>
    <source>
        <strain evidence="9 10">JCM 13581</strain>
    </source>
</reference>
<evidence type="ECO:0000256" key="5">
    <source>
        <dbReference type="ARBA" id="ARBA00023136"/>
    </source>
</evidence>
<feature type="transmembrane region" description="Helical" evidence="7">
    <location>
        <begin position="681"/>
        <end position="699"/>
    </location>
</feature>
<sequence length="804" mass="84425">MTATEERTRPPVAVPDGDGSGPAGLRRWAADLLMGVRFALAGGREGWARTLLTAVGTGLGVAVLLLAAAVPTMLDARDQRTESRENWGIGQEFLEPGPDTLVYGHIDTGYRHEAVRGRVLNPDGARPPLPPGLREIPAHGEMVVSPALRDLLTSPDGELLRERLHWPVAGTIGDDGLAGPGELAFYLGADITPGDADAYRIDTFDTGGNVSPPLNAELLLLVIVVCVVLLVPVGAFVAMAVRLGGERRDKRLAALRLVGADTAMTHRIASGEALVGALLGLVLGAVFFVLGQQSISGIRLSSLSVFPSDVTPHPLIAALILLAVPVCAVAVTIGALRRISIEPLGVVRNAEPRRRRLWWRLLLPAAGLLLLMPLFGEVDATQTSVDTWQITAGIVALLIGVTAVLPWLVETVVRRLRGGPLPLQMAGRRLQLDSGTAARAVSGITVAVAGAIAVQMLLGPVAMGHTEETGQDLDRADALVYTRDADPDRMPELAAEVASLPGVTATLGTVTAHAFIPAEHNEEDYLSVTLTIADCATLAELARLPDGGCREGDVFLVNGSDVGVDVEPGTELNLAPPRWSLDGTLIPTDPQMWTVPGNAAEATARLSPMGDHTYGVLATPSAVDTGRMTDSSVSVLVKLDRSEPDAVEHLRNTAAGYSLGTRVSEMRSTEVDSAFASIRKAFHAGAVVVLLLIGSTLLVSTLEQLRERRRLLSVLDAFGTPRSVLGLSVLWQTVLPVALGMTLAVAGGIGLGAVLLKMISQPVSVDIAGLAVMAGMGAGVVVLVTAVSLPVLWRMMRAEGLRTE</sequence>
<feature type="transmembrane region" description="Helical" evidence="7">
    <location>
        <begin position="357"/>
        <end position="376"/>
    </location>
</feature>
<feature type="transmembrane region" description="Helical" evidence="7">
    <location>
        <begin position="51"/>
        <end position="74"/>
    </location>
</feature>
<feature type="transmembrane region" description="Helical" evidence="7">
    <location>
        <begin position="768"/>
        <end position="793"/>
    </location>
</feature>
<dbReference type="EMBL" id="BAAAMJ010000010">
    <property type="protein sequence ID" value="GAA1905060.1"/>
    <property type="molecule type" value="Genomic_DNA"/>
</dbReference>
<feature type="transmembrane region" description="Helical" evidence="7">
    <location>
        <begin position="388"/>
        <end position="409"/>
    </location>
</feature>
<feature type="transmembrane region" description="Helical" evidence="7">
    <location>
        <begin position="273"/>
        <end position="295"/>
    </location>
</feature>
<name>A0ABN2NX82_9ACTN</name>